<dbReference type="KEGG" id="camu:CA2015_3585"/>
<dbReference type="OrthoDB" id="839750at2"/>
<keyword evidence="2" id="KW-1185">Reference proteome</keyword>
<dbReference type="EMBL" id="CP012040">
    <property type="protein sequence ID" value="AKP52964.1"/>
    <property type="molecule type" value="Genomic_DNA"/>
</dbReference>
<gene>
    <name evidence="1" type="ORF">CA2015_3585</name>
</gene>
<sequence length="133" mass="15600">MLKTGLIFCLIFGFTLSCETSYEQKIIGEWRLDSAYYHYNQFNFSSHGWHQEETYKYLPTGEAITSAVNSSVSNKFSIEDKRLKYFDGNGELVNIYDILSIDGKNMVLRTDKKPIFKGKNQNRFEVRYFSKMN</sequence>
<evidence type="ECO:0008006" key="3">
    <source>
        <dbReference type="Google" id="ProtNLM"/>
    </source>
</evidence>
<accession>A0A0H4PFI0</accession>
<dbReference type="STRING" id="320787.CA2015_3585"/>
<evidence type="ECO:0000313" key="2">
    <source>
        <dbReference type="Proteomes" id="UP000036520"/>
    </source>
</evidence>
<proteinExistence type="predicted"/>
<protein>
    <recommendedName>
        <fullName evidence="3">Lipocalin-like domain-containing protein</fullName>
    </recommendedName>
</protein>
<organism evidence="1 2">
    <name type="scientific">Cyclobacterium amurskyense</name>
    <dbReference type="NCBI Taxonomy" id="320787"/>
    <lineage>
        <taxon>Bacteria</taxon>
        <taxon>Pseudomonadati</taxon>
        <taxon>Bacteroidota</taxon>
        <taxon>Cytophagia</taxon>
        <taxon>Cytophagales</taxon>
        <taxon>Cyclobacteriaceae</taxon>
        <taxon>Cyclobacterium</taxon>
    </lineage>
</organism>
<dbReference type="RefSeq" id="WP_048643127.1">
    <property type="nucleotide sequence ID" value="NZ_CP012040.1"/>
</dbReference>
<reference evidence="1 2" key="1">
    <citation type="submission" date="2015-07" db="EMBL/GenBank/DDBJ databases">
        <authorList>
            <person name="Kim K.M."/>
        </authorList>
    </citation>
    <scope>NUCLEOTIDE SEQUENCE [LARGE SCALE GENOMIC DNA]</scope>
    <source>
        <strain evidence="1 2">KCTC 12363</strain>
    </source>
</reference>
<dbReference type="Proteomes" id="UP000036520">
    <property type="component" value="Chromosome"/>
</dbReference>
<dbReference type="AlphaFoldDB" id="A0A0H4PFI0"/>
<evidence type="ECO:0000313" key="1">
    <source>
        <dbReference type="EMBL" id="AKP52964.1"/>
    </source>
</evidence>
<dbReference type="PROSITE" id="PS51257">
    <property type="entry name" value="PROKAR_LIPOPROTEIN"/>
    <property type="match status" value="1"/>
</dbReference>
<name>A0A0H4PFI0_9BACT</name>